<reference evidence="1 2" key="1">
    <citation type="submission" date="2014-06" db="EMBL/GenBank/DDBJ databases">
        <title>Draft genome sequence of iron oxidizing acidophile Leptospirillum ferriphilum DSM14647.</title>
        <authorList>
            <person name="Cardenas J.P."/>
            <person name="Lazcano M."/>
            <person name="Ossandon F.J."/>
            <person name="Corbett M."/>
            <person name="Holmes D.S."/>
            <person name="Watkin E."/>
        </authorList>
    </citation>
    <scope>NUCLEOTIDE SEQUENCE [LARGE SCALE GENOMIC DNA]</scope>
    <source>
        <strain evidence="1 2">DSM 14647</strain>
    </source>
</reference>
<dbReference type="PATRIC" id="fig|178606.4.peg.2628"/>
<dbReference type="Proteomes" id="UP000029452">
    <property type="component" value="Unassembled WGS sequence"/>
</dbReference>
<comment type="caution">
    <text evidence="1">The sequence shown here is derived from an EMBL/GenBank/DDBJ whole genome shotgun (WGS) entry which is preliminary data.</text>
</comment>
<organism evidence="1 2">
    <name type="scientific">Leptospirillum ferriphilum</name>
    <dbReference type="NCBI Taxonomy" id="178606"/>
    <lineage>
        <taxon>Bacteria</taxon>
        <taxon>Pseudomonadati</taxon>
        <taxon>Nitrospirota</taxon>
        <taxon>Nitrospiria</taxon>
        <taxon>Nitrospirales</taxon>
        <taxon>Nitrospiraceae</taxon>
        <taxon>Leptospirillum</taxon>
    </lineage>
</organism>
<evidence type="ECO:0000313" key="1">
    <source>
        <dbReference type="EMBL" id="KGA92584.1"/>
    </source>
</evidence>
<proteinExistence type="predicted"/>
<gene>
    <name evidence="1" type="ORF">LptCag_1728</name>
</gene>
<evidence type="ECO:0000313" key="2">
    <source>
        <dbReference type="Proteomes" id="UP000029452"/>
    </source>
</evidence>
<protein>
    <submittedName>
        <fullName evidence="1">Uncharacterized protein</fullName>
    </submittedName>
</protein>
<dbReference type="EMBL" id="JPGK01000014">
    <property type="protein sequence ID" value="KGA92584.1"/>
    <property type="molecule type" value="Genomic_DNA"/>
</dbReference>
<name>A0A094X222_9BACT</name>
<dbReference type="AlphaFoldDB" id="A0A094X222"/>
<accession>A0A094X222</accession>
<sequence>MVFSEGESSLREKGIKNSDLPGFFLDCRTCAFVPGSLSGPLLD</sequence>